<dbReference type="GO" id="GO:0005886">
    <property type="term" value="C:plasma membrane"/>
    <property type="evidence" value="ECO:0007669"/>
    <property type="project" value="UniProtKB-SubCell"/>
</dbReference>
<comment type="subcellular location">
    <subcellularLocation>
        <location evidence="1">Cell membrane</location>
        <topology evidence="1">Multi-pass membrane protein</topology>
    </subcellularLocation>
</comment>
<organism evidence="9 10">
    <name type="scientific">Eisenbergiella tayi</name>
    <dbReference type="NCBI Taxonomy" id="1432052"/>
    <lineage>
        <taxon>Bacteria</taxon>
        <taxon>Bacillati</taxon>
        <taxon>Bacillota</taxon>
        <taxon>Clostridia</taxon>
        <taxon>Lachnospirales</taxon>
        <taxon>Lachnospiraceae</taxon>
        <taxon>Eisenbergiella</taxon>
    </lineage>
</organism>
<sequence>MDFHARWQESAYLCKGLNPYKVNDLNSIDSIGIINPQMITVPWAWLIGMLINPGFLPYGIAKIIGVIIYIGTYLITSAVLANYWLNNIVNNRKKDLLWVIFPGFLLGAQIYWWWSIICGNQGAINACIIIICLCLYKKHPIISGLLMTVAMVKPQLTAIFYVLLLLQKEYKLIFTSIISGLVSFLSVSLITKSTFVELLLQTFQSGSKLDGVFYGLFDVMKFFNAPIALILFADIVCGLLYVLLYWKVFNNKNCTNIFVLFSGVAIASTFWFYKQPHDNIILAIPCIAYLYIAYVTDKRRDYFKCIINIFILVGAFYIQGAVQIIFRFFKCSIQPEMATSIGKTIYCICLIICGCSILKFKESFALTNIKH</sequence>
<dbReference type="Proteomes" id="UP000095003">
    <property type="component" value="Unassembled WGS sequence"/>
</dbReference>
<name>A0A1E3AXE9_9FIRM</name>
<comment type="similarity">
    <text evidence="7">Belongs to the glycosyltransferase 87 family.</text>
</comment>
<proteinExistence type="inferred from homology"/>
<evidence type="ECO:0000313" key="9">
    <source>
        <dbReference type="EMBL" id="ODM13339.1"/>
    </source>
</evidence>
<feature type="transmembrane region" description="Helical" evidence="8">
    <location>
        <begin position="66"/>
        <end position="84"/>
    </location>
</feature>
<evidence type="ECO:0000256" key="3">
    <source>
        <dbReference type="ARBA" id="ARBA00022679"/>
    </source>
</evidence>
<dbReference type="RefSeq" id="WP_141702865.1">
    <property type="nucleotide sequence ID" value="NZ_MCGI01000001.1"/>
</dbReference>
<reference evidence="9 10" key="1">
    <citation type="submission" date="2016-07" db="EMBL/GenBank/DDBJ databases">
        <title>Characterization of isolates of Eisenbergiella tayi derived from blood cultures, using whole genome sequencing.</title>
        <authorList>
            <person name="Burdz T."/>
            <person name="Wiebe D."/>
            <person name="Huynh C."/>
            <person name="Bernard K."/>
        </authorList>
    </citation>
    <scope>NUCLEOTIDE SEQUENCE [LARGE SCALE GENOMIC DNA]</scope>
    <source>
        <strain evidence="9 10">NML 120489</strain>
    </source>
</reference>
<feature type="transmembrane region" description="Helical" evidence="8">
    <location>
        <begin position="96"/>
        <end position="114"/>
    </location>
</feature>
<evidence type="ECO:0000256" key="7">
    <source>
        <dbReference type="ARBA" id="ARBA00024033"/>
    </source>
</evidence>
<evidence type="ECO:0000256" key="5">
    <source>
        <dbReference type="ARBA" id="ARBA00022989"/>
    </source>
</evidence>
<evidence type="ECO:0000256" key="4">
    <source>
        <dbReference type="ARBA" id="ARBA00022692"/>
    </source>
</evidence>
<protein>
    <recommendedName>
        <fullName evidence="11">DUF2029 domain-containing protein</fullName>
    </recommendedName>
</protein>
<feature type="transmembrane region" description="Helical" evidence="8">
    <location>
        <begin position="307"/>
        <end position="329"/>
    </location>
</feature>
<feature type="transmembrane region" description="Helical" evidence="8">
    <location>
        <begin position="172"/>
        <end position="191"/>
    </location>
</feature>
<comment type="caution">
    <text evidence="9">The sequence shown here is derived from an EMBL/GenBank/DDBJ whole genome shotgun (WGS) entry which is preliminary data.</text>
</comment>
<keyword evidence="5 8" id="KW-1133">Transmembrane helix</keyword>
<feature type="transmembrane region" description="Helical" evidence="8">
    <location>
        <begin position="143"/>
        <end position="166"/>
    </location>
</feature>
<dbReference type="GO" id="GO:0016758">
    <property type="term" value="F:hexosyltransferase activity"/>
    <property type="evidence" value="ECO:0007669"/>
    <property type="project" value="InterPro"/>
</dbReference>
<keyword evidence="2" id="KW-1003">Cell membrane</keyword>
<feature type="transmembrane region" description="Helical" evidence="8">
    <location>
        <begin position="256"/>
        <end position="273"/>
    </location>
</feature>
<dbReference type="EMBL" id="MCGI01000001">
    <property type="protein sequence ID" value="ODM13339.1"/>
    <property type="molecule type" value="Genomic_DNA"/>
</dbReference>
<accession>A0A1E3AXE9</accession>
<evidence type="ECO:0000256" key="1">
    <source>
        <dbReference type="ARBA" id="ARBA00004651"/>
    </source>
</evidence>
<keyword evidence="3" id="KW-0808">Transferase</keyword>
<feature type="transmembrane region" description="Helical" evidence="8">
    <location>
        <begin position="223"/>
        <end position="244"/>
    </location>
</feature>
<dbReference type="InterPro" id="IPR018584">
    <property type="entry name" value="GT87"/>
</dbReference>
<keyword evidence="6 8" id="KW-0472">Membrane</keyword>
<evidence type="ECO:0000256" key="2">
    <source>
        <dbReference type="ARBA" id="ARBA00022475"/>
    </source>
</evidence>
<evidence type="ECO:0000256" key="6">
    <source>
        <dbReference type="ARBA" id="ARBA00023136"/>
    </source>
</evidence>
<evidence type="ECO:0000256" key="8">
    <source>
        <dbReference type="SAM" id="Phobius"/>
    </source>
</evidence>
<keyword evidence="4 8" id="KW-0812">Transmembrane</keyword>
<gene>
    <name evidence="9" type="ORF">BEH84_01054</name>
</gene>
<evidence type="ECO:0000313" key="10">
    <source>
        <dbReference type="Proteomes" id="UP000095003"/>
    </source>
</evidence>
<feature type="transmembrane region" description="Helical" evidence="8">
    <location>
        <begin position="279"/>
        <end position="295"/>
    </location>
</feature>
<dbReference type="AlphaFoldDB" id="A0A1E3AXE9"/>
<feature type="transmembrane region" description="Helical" evidence="8">
    <location>
        <begin position="341"/>
        <end position="360"/>
    </location>
</feature>
<dbReference type="Pfam" id="PF09594">
    <property type="entry name" value="GT87"/>
    <property type="match status" value="1"/>
</dbReference>
<evidence type="ECO:0008006" key="11">
    <source>
        <dbReference type="Google" id="ProtNLM"/>
    </source>
</evidence>